<dbReference type="RefSeq" id="WP_232055400.1">
    <property type="nucleotide sequence ID" value="NZ_AP019799.1"/>
</dbReference>
<reference evidence="2" key="1">
    <citation type="submission" date="2019-07" db="EMBL/GenBank/DDBJ databases">
        <title>Complete Genome Sequences of Vibrion rotiferianus strain AM7.</title>
        <authorList>
            <person name="Miyazaki K."/>
            <person name="Wiseschart A."/>
            <person name="Pootanakit K."/>
            <person name="Ishimori K."/>
            <person name="Kitahara K."/>
        </authorList>
    </citation>
    <scope>NUCLEOTIDE SEQUENCE [LARGE SCALE GENOMIC DNA]</scope>
    <source>
        <strain evidence="2">AM7</strain>
    </source>
</reference>
<sequence>MTIMELPTNLAYERSINPSDVCFLVVWPDGTKEPLRYTSRIALGQMETASLAYDSQGNIKEAVTAEKLAHGNPHAGDFCSVPFGANHIECFFSVSFSSELRKPYKCNSKEVKSTIIKLIELYEKRIGWEYLVSRYLINVCNGSWLWKNTKRAYRLDVELSPWPWSEKPVLFENIHKEYREESAFEAHQRWSAIRQLVVDAFSQSNGLAIFEVKATLVLPTSSEIYPSQAFTEKENKSTNNAGNKARTFQNTQIENVRSPIIGIYKVGAAIATIDDWYPNALEPLRVSRFGAHKGDVTCYRHPSTEKDLFTILQNAEQYIERLSAPGKLSQELTSDLHYLVANLIKGGMFQHKGD</sequence>
<proteinExistence type="predicted"/>
<dbReference type="Pfam" id="PF09615">
    <property type="entry name" value="Cas_Csy3"/>
    <property type="match status" value="1"/>
</dbReference>
<dbReference type="Proteomes" id="UP000315115">
    <property type="component" value="Chromosome 2"/>
</dbReference>
<dbReference type="EMBL" id="AP019799">
    <property type="protein sequence ID" value="BBL92006.1"/>
    <property type="molecule type" value="Genomic_DNA"/>
</dbReference>
<accession>A0A510IHS8</accession>
<dbReference type="NCBIfam" id="TIGR02566">
    <property type="entry name" value="cas_Csy3"/>
    <property type="match status" value="1"/>
</dbReference>
<dbReference type="AlphaFoldDB" id="A0A510IHS8"/>
<gene>
    <name evidence="1" type="ORF">VroAM7_46590</name>
</gene>
<dbReference type="InterPro" id="IPR013399">
    <property type="entry name" value="CRISPR-assoc_prot_Csy3"/>
</dbReference>
<protein>
    <submittedName>
        <fullName evidence="1">Type I-F CRISPR-associated protein Csy3</fullName>
    </submittedName>
</protein>
<organism evidence="1 2">
    <name type="scientific">Vibrio rotiferianus</name>
    <dbReference type="NCBI Taxonomy" id="190895"/>
    <lineage>
        <taxon>Bacteria</taxon>
        <taxon>Pseudomonadati</taxon>
        <taxon>Pseudomonadota</taxon>
        <taxon>Gammaproteobacteria</taxon>
        <taxon>Vibrionales</taxon>
        <taxon>Vibrionaceae</taxon>
        <taxon>Vibrio</taxon>
    </lineage>
</organism>
<name>A0A510IHS8_9VIBR</name>
<evidence type="ECO:0000313" key="2">
    <source>
        <dbReference type="Proteomes" id="UP000315115"/>
    </source>
</evidence>
<evidence type="ECO:0000313" key="1">
    <source>
        <dbReference type="EMBL" id="BBL92006.1"/>
    </source>
</evidence>